<sequence length="90" mass="9816">MAIGLVFPSLLMWAILLLLLPPPFWITMPGLADASESDEEVSYELPEALLHAVQGEEAPKDLVDQMVEDVFPIKVSLLTSNDEGAALSYC</sequence>
<keyword evidence="1" id="KW-0732">Signal</keyword>
<evidence type="ECO:0000256" key="1">
    <source>
        <dbReference type="SAM" id="SignalP"/>
    </source>
</evidence>
<accession>A0AAW2N6X3</accession>
<reference evidence="2" key="1">
    <citation type="submission" date="2020-06" db="EMBL/GenBank/DDBJ databases">
        <authorList>
            <person name="Li T."/>
            <person name="Hu X."/>
            <person name="Zhang T."/>
            <person name="Song X."/>
            <person name="Zhang H."/>
            <person name="Dai N."/>
            <person name="Sheng W."/>
            <person name="Hou X."/>
            <person name="Wei L."/>
        </authorList>
    </citation>
    <scope>NUCLEOTIDE SEQUENCE</scope>
    <source>
        <strain evidence="2">G01</strain>
        <tissue evidence="2">Leaf</tissue>
    </source>
</reference>
<reference evidence="2" key="2">
    <citation type="journal article" date="2024" name="Plant">
        <title>Genomic evolution and insights into agronomic trait innovations of Sesamum species.</title>
        <authorList>
            <person name="Miao H."/>
            <person name="Wang L."/>
            <person name="Qu L."/>
            <person name="Liu H."/>
            <person name="Sun Y."/>
            <person name="Le M."/>
            <person name="Wang Q."/>
            <person name="Wei S."/>
            <person name="Zheng Y."/>
            <person name="Lin W."/>
            <person name="Duan Y."/>
            <person name="Cao H."/>
            <person name="Xiong S."/>
            <person name="Wang X."/>
            <person name="Wei L."/>
            <person name="Li C."/>
            <person name="Ma Q."/>
            <person name="Ju M."/>
            <person name="Zhao R."/>
            <person name="Li G."/>
            <person name="Mu C."/>
            <person name="Tian Q."/>
            <person name="Mei H."/>
            <person name="Zhang T."/>
            <person name="Gao T."/>
            <person name="Zhang H."/>
        </authorList>
    </citation>
    <scope>NUCLEOTIDE SEQUENCE</scope>
    <source>
        <strain evidence="2">G01</strain>
    </source>
</reference>
<comment type="caution">
    <text evidence="2">The sequence shown here is derived from an EMBL/GenBank/DDBJ whole genome shotgun (WGS) entry which is preliminary data.</text>
</comment>
<dbReference type="EMBL" id="JACGWK010000008">
    <property type="protein sequence ID" value="KAL0339277.1"/>
    <property type="molecule type" value="Genomic_DNA"/>
</dbReference>
<proteinExistence type="predicted"/>
<protein>
    <submittedName>
        <fullName evidence="2">Uncharacterized protein</fullName>
    </submittedName>
</protein>
<feature type="chain" id="PRO_5043721909" evidence="1">
    <location>
        <begin position="27"/>
        <end position="90"/>
    </location>
</feature>
<feature type="signal peptide" evidence="1">
    <location>
        <begin position="1"/>
        <end position="26"/>
    </location>
</feature>
<gene>
    <name evidence="2" type="ORF">Sangu_1449800</name>
</gene>
<evidence type="ECO:0000313" key="2">
    <source>
        <dbReference type="EMBL" id="KAL0339277.1"/>
    </source>
</evidence>
<dbReference type="AlphaFoldDB" id="A0AAW2N6X3"/>
<name>A0AAW2N6X3_9LAMI</name>
<organism evidence="2">
    <name type="scientific">Sesamum angustifolium</name>
    <dbReference type="NCBI Taxonomy" id="2727405"/>
    <lineage>
        <taxon>Eukaryota</taxon>
        <taxon>Viridiplantae</taxon>
        <taxon>Streptophyta</taxon>
        <taxon>Embryophyta</taxon>
        <taxon>Tracheophyta</taxon>
        <taxon>Spermatophyta</taxon>
        <taxon>Magnoliopsida</taxon>
        <taxon>eudicotyledons</taxon>
        <taxon>Gunneridae</taxon>
        <taxon>Pentapetalae</taxon>
        <taxon>asterids</taxon>
        <taxon>lamiids</taxon>
        <taxon>Lamiales</taxon>
        <taxon>Pedaliaceae</taxon>
        <taxon>Sesamum</taxon>
    </lineage>
</organism>